<reference evidence="8 9" key="1">
    <citation type="journal article" date="2015" name="Genome Biol. Evol.">
        <title>Phylogenomic analyses indicate that early fungi evolved digesting cell walls of algal ancestors of land plants.</title>
        <authorList>
            <person name="Chang Y."/>
            <person name="Wang S."/>
            <person name="Sekimoto S."/>
            <person name="Aerts A.L."/>
            <person name="Choi C."/>
            <person name="Clum A."/>
            <person name="LaButti K.M."/>
            <person name="Lindquist E.A."/>
            <person name="Yee Ngan C."/>
            <person name="Ohm R.A."/>
            <person name="Salamov A.A."/>
            <person name="Grigoriev I.V."/>
            <person name="Spatafora J.W."/>
            <person name="Berbee M.L."/>
        </authorList>
    </citation>
    <scope>NUCLEOTIDE SEQUENCE [LARGE SCALE GENOMIC DNA]</scope>
    <source>
        <strain evidence="8 9">JEL478</strain>
    </source>
</reference>
<evidence type="ECO:0000313" key="9">
    <source>
        <dbReference type="Proteomes" id="UP000070544"/>
    </source>
</evidence>
<evidence type="ECO:0000313" key="8">
    <source>
        <dbReference type="EMBL" id="KXS20793.1"/>
    </source>
</evidence>
<evidence type="ECO:0000256" key="1">
    <source>
        <dbReference type="ARBA" id="ARBA00004273"/>
    </source>
</evidence>
<dbReference type="Proteomes" id="UP000070544">
    <property type="component" value="Unassembled WGS sequence"/>
</dbReference>
<keyword evidence="4 7" id="KW-1133">Transmembrane helix</keyword>
<dbReference type="PANTHER" id="PTHR28264:SF1">
    <property type="entry name" value="CYTOCHROME C OXIDASE SUBUNIT 6C"/>
    <property type="match status" value="1"/>
</dbReference>
<name>A0A139AW32_GONPJ</name>
<evidence type="ECO:0000256" key="3">
    <source>
        <dbReference type="ARBA" id="ARBA00022792"/>
    </source>
</evidence>
<dbReference type="GO" id="GO:0006123">
    <property type="term" value="P:mitochondrial electron transport, cytochrome c to oxygen"/>
    <property type="evidence" value="ECO:0007669"/>
    <property type="project" value="TreeGrafter"/>
</dbReference>
<dbReference type="OrthoDB" id="2317211at2759"/>
<evidence type="ECO:0000256" key="2">
    <source>
        <dbReference type="ARBA" id="ARBA00022692"/>
    </source>
</evidence>
<evidence type="ECO:0000256" key="7">
    <source>
        <dbReference type="SAM" id="Phobius"/>
    </source>
</evidence>
<evidence type="ECO:0000256" key="6">
    <source>
        <dbReference type="ARBA" id="ARBA00023136"/>
    </source>
</evidence>
<keyword evidence="5" id="KW-0496">Mitochondrion</keyword>
<gene>
    <name evidence="8" type="ORF">M427DRAFT_51757</name>
</gene>
<keyword evidence="6 7" id="KW-0472">Membrane</keyword>
<keyword evidence="3" id="KW-0999">Mitochondrion inner membrane</keyword>
<sequence length="63" mass="7186">MPIAKITGKFRKTIIRDISFGIGSGLILGYVFWEFEHKPKFAKIDAYYKNLAEQGPNAKQPEL</sequence>
<dbReference type="CDD" id="cd22888">
    <property type="entry name" value="CcO_VIIa_fungal"/>
    <property type="match status" value="1"/>
</dbReference>
<dbReference type="AlphaFoldDB" id="A0A139AW32"/>
<dbReference type="GO" id="GO:0004129">
    <property type="term" value="F:cytochrome-c oxidase activity"/>
    <property type="evidence" value="ECO:0007669"/>
    <property type="project" value="TreeGrafter"/>
</dbReference>
<dbReference type="PANTHER" id="PTHR28264">
    <property type="entry name" value="CYTOCHROME C OXIDASE SUBUNIT 7A"/>
    <property type="match status" value="1"/>
</dbReference>
<keyword evidence="9" id="KW-1185">Reference proteome</keyword>
<protein>
    <submittedName>
        <fullName evidence="8">Cytochrome c oxidase subunit 7A</fullName>
    </submittedName>
</protein>
<evidence type="ECO:0000256" key="5">
    <source>
        <dbReference type="ARBA" id="ARBA00023128"/>
    </source>
</evidence>
<accession>A0A139AW32</accession>
<dbReference type="GO" id="GO:0005743">
    <property type="term" value="C:mitochondrial inner membrane"/>
    <property type="evidence" value="ECO:0007669"/>
    <property type="project" value="UniProtKB-SubCell"/>
</dbReference>
<dbReference type="EMBL" id="KQ965734">
    <property type="protein sequence ID" value="KXS20793.1"/>
    <property type="molecule type" value="Genomic_DNA"/>
</dbReference>
<organism evidence="8 9">
    <name type="scientific">Gonapodya prolifera (strain JEL478)</name>
    <name type="common">Monoblepharis prolifera</name>
    <dbReference type="NCBI Taxonomy" id="1344416"/>
    <lineage>
        <taxon>Eukaryota</taxon>
        <taxon>Fungi</taxon>
        <taxon>Fungi incertae sedis</taxon>
        <taxon>Chytridiomycota</taxon>
        <taxon>Chytridiomycota incertae sedis</taxon>
        <taxon>Monoblepharidomycetes</taxon>
        <taxon>Monoblepharidales</taxon>
        <taxon>Gonapodyaceae</taxon>
        <taxon>Gonapodya</taxon>
    </lineage>
</organism>
<feature type="transmembrane region" description="Helical" evidence="7">
    <location>
        <begin position="14"/>
        <end position="33"/>
    </location>
</feature>
<evidence type="ECO:0000256" key="4">
    <source>
        <dbReference type="ARBA" id="ARBA00022989"/>
    </source>
</evidence>
<keyword evidence="2 7" id="KW-0812">Transmembrane</keyword>
<comment type="subcellular location">
    <subcellularLocation>
        <location evidence="1">Mitochondrion inner membrane</location>
    </subcellularLocation>
</comment>
<proteinExistence type="predicted"/>